<name>A0A915PEU5_9BILA</name>
<evidence type="ECO:0000313" key="2">
    <source>
        <dbReference type="Proteomes" id="UP000887560"/>
    </source>
</evidence>
<keyword evidence="1" id="KW-0732">Signal</keyword>
<proteinExistence type="predicted"/>
<protein>
    <submittedName>
        <fullName evidence="3">Uncharacterized protein</fullName>
    </submittedName>
</protein>
<dbReference type="WBParaSite" id="scf7180000425075.g14321">
    <property type="protein sequence ID" value="scf7180000425075.g14321"/>
    <property type="gene ID" value="scf7180000425075.g14321"/>
</dbReference>
<dbReference type="Proteomes" id="UP000887560">
    <property type="component" value="Unplaced"/>
</dbReference>
<evidence type="ECO:0000313" key="3">
    <source>
        <dbReference type="WBParaSite" id="scf7180000425075.g14321"/>
    </source>
</evidence>
<dbReference type="AlphaFoldDB" id="A0A915PEU5"/>
<keyword evidence="2" id="KW-1185">Reference proteome</keyword>
<accession>A0A915PEU5</accession>
<organism evidence="2 3">
    <name type="scientific">Meloidogyne floridensis</name>
    <dbReference type="NCBI Taxonomy" id="298350"/>
    <lineage>
        <taxon>Eukaryota</taxon>
        <taxon>Metazoa</taxon>
        <taxon>Ecdysozoa</taxon>
        <taxon>Nematoda</taxon>
        <taxon>Chromadorea</taxon>
        <taxon>Rhabditida</taxon>
        <taxon>Tylenchina</taxon>
        <taxon>Tylenchomorpha</taxon>
        <taxon>Tylenchoidea</taxon>
        <taxon>Meloidogynidae</taxon>
        <taxon>Meloidogyninae</taxon>
        <taxon>Meloidogyne</taxon>
    </lineage>
</organism>
<sequence>MFLNLKLFFTIILVLTKNTYQSGDDKAKWSMLDADEYSSSESSNDNWIHLQPDHLFSSIYANPSTSYSPQIPQMDPRFFLPHVLIPQTSIKDCENELKNENLTEEQIQINEENERKHFSQLVKDHFIKFGWPEEEKFQNGKKIYSS</sequence>
<reference evidence="3" key="1">
    <citation type="submission" date="2022-11" db="UniProtKB">
        <authorList>
            <consortium name="WormBaseParasite"/>
        </authorList>
    </citation>
    <scope>IDENTIFICATION</scope>
</reference>
<feature type="signal peptide" evidence="1">
    <location>
        <begin position="1"/>
        <end position="16"/>
    </location>
</feature>
<feature type="chain" id="PRO_5036988027" evidence="1">
    <location>
        <begin position="17"/>
        <end position="146"/>
    </location>
</feature>
<evidence type="ECO:0000256" key="1">
    <source>
        <dbReference type="SAM" id="SignalP"/>
    </source>
</evidence>